<dbReference type="Proteomes" id="UP000215405">
    <property type="component" value="Unassembled WGS sequence"/>
</dbReference>
<sequence length="300" mass="32458">MRALIDHLSVRRGLGVLPKPLRRPARFCRRFFLGQVAVPDTATPVIIGGFFAAWIVSGVIMGGHIAGVTGTVANATGFGVAELAVAGNRFTDEKAIANAIGLENDRALLGLNVEDARSAVAALPWVKSAEVRKAYPSGLTVEIVEHKPAALWQVGSFVQVIDRTGMVIAPYEGVVLSGLPLVVGEGAADHARQISDLVAAYPTVEDRVRAFIRVGHRRWDLQLDNGVTVKLPERRAAEALARLEEGNLFSELVARDVSAIDMRIEGQLVIATSDEVMEARRKAFETIEKNLRRSLLEGRT</sequence>
<dbReference type="HAMAP" id="MF_00911">
    <property type="entry name" value="FtsQ_subfam"/>
    <property type="match status" value="1"/>
</dbReference>
<evidence type="ECO:0000256" key="6">
    <source>
        <dbReference type="ARBA" id="ARBA00022989"/>
    </source>
</evidence>
<evidence type="ECO:0000256" key="9">
    <source>
        <dbReference type="HAMAP-Rule" id="MF_00911"/>
    </source>
</evidence>
<dbReference type="GO" id="GO:0043093">
    <property type="term" value="P:FtsZ-dependent cytokinesis"/>
    <property type="evidence" value="ECO:0007669"/>
    <property type="project" value="UniProtKB-UniRule"/>
</dbReference>
<evidence type="ECO:0000256" key="2">
    <source>
        <dbReference type="ARBA" id="ARBA00022475"/>
    </source>
</evidence>
<evidence type="ECO:0000256" key="3">
    <source>
        <dbReference type="ARBA" id="ARBA00022519"/>
    </source>
</evidence>
<dbReference type="AlphaFoldDB" id="A0A231UWS9"/>
<reference evidence="12" key="1">
    <citation type="journal article" date="2017" name="Int. J. Syst. Evol. Microbiol.">
        <title>Notoacmeibacter marinus gen. nov., sp. nov., isolated from the gut of a limpet and proposal of Notoacmeibacteraceae fam. nov. in the order Rhizobiales of the class Alphaproteobacteria.</title>
        <authorList>
            <person name="Huang Z."/>
            <person name="Guo F."/>
            <person name="Lai Q."/>
        </authorList>
    </citation>
    <scope>NUCLEOTIDE SEQUENCE [LARGE SCALE GENOMIC DNA]</scope>
    <source>
        <strain evidence="12">XMTR2A4</strain>
    </source>
</reference>
<keyword evidence="12" id="KW-1185">Reference proteome</keyword>
<evidence type="ECO:0000256" key="4">
    <source>
        <dbReference type="ARBA" id="ARBA00022618"/>
    </source>
</evidence>
<dbReference type="PROSITE" id="PS51779">
    <property type="entry name" value="POTRA"/>
    <property type="match status" value="1"/>
</dbReference>
<keyword evidence="4 9" id="KW-0132">Cell division</keyword>
<gene>
    <name evidence="9" type="primary">ftsQ</name>
    <name evidence="11" type="ORF">B7H23_09695</name>
</gene>
<evidence type="ECO:0000256" key="1">
    <source>
        <dbReference type="ARBA" id="ARBA00004370"/>
    </source>
</evidence>
<keyword evidence="3 9" id="KW-0997">Cell inner membrane</keyword>
<comment type="subcellular location">
    <subcellularLocation>
        <location evidence="9">Cell inner membrane</location>
        <topology evidence="9">Single-pass type II membrane protein</topology>
    </subcellularLocation>
    <subcellularLocation>
        <location evidence="1">Membrane</location>
    </subcellularLocation>
    <text evidence="9">Localizes to the division septum.</text>
</comment>
<feature type="domain" description="POTRA" evidence="10">
    <location>
        <begin position="78"/>
        <end position="146"/>
    </location>
</feature>
<dbReference type="InterPro" id="IPR045335">
    <property type="entry name" value="FtsQ_C_sf"/>
</dbReference>
<dbReference type="InterPro" id="IPR034746">
    <property type="entry name" value="POTRA"/>
</dbReference>
<evidence type="ECO:0000259" key="10">
    <source>
        <dbReference type="PROSITE" id="PS51779"/>
    </source>
</evidence>
<dbReference type="GO" id="GO:0032153">
    <property type="term" value="C:cell division site"/>
    <property type="evidence" value="ECO:0007669"/>
    <property type="project" value="UniProtKB-UniRule"/>
</dbReference>
<evidence type="ECO:0000313" key="11">
    <source>
        <dbReference type="EMBL" id="OXT00398.1"/>
    </source>
</evidence>
<dbReference type="PANTHER" id="PTHR35851">
    <property type="entry name" value="CELL DIVISION PROTEIN FTSQ"/>
    <property type="match status" value="1"/>
</dbReference>
<dbReference type="PANTHER" id="PTHR35851:SF1">
    <property type="entry name" value="CELL DIVISION PROTEIN FTSQ"/>
    <property type="match status" value="1"/>
</dbReference>
<proteinExistence type="inferred from homology"/>
<evidence type="ECO:0000256" key="8">
    <source>
        <dbReference type="ARBA" id="ARBA00023306"/>
    </source>
</evidence>
<accession>A0A231UWS9</accession>
<dbReference type="Gene3D" id="3.10.20.310">
    <property type="entry name" value="membrane protein fhac"/>
    <property type="match status" value="1"/>
</dbReference>
<comment type="similarity">
    <text evidence="9">Belongs to the FtsQ/DivIB family. FtsQ subfamily.</text>
</comment>
<dbReference type="InterPro" id="IPR005548">
    <property type="entry name" value="Cell_div_FtsQ/DivIB_C"/>
</dbReference>
<organism evidence="11 12">
    <name type="scientific">Notoacmeibacter marinus</name>
    <dbReference type="NCBI Taxonomy" id="1876515"/>
    <lineage>
        <taxon>Bacteria</taxon>
        <taxon>Pseudomonadati</taxon>
        <taxon>Pseudomonadota</taxon>
        <taxon>Alphaproteobacteria</taxon>
        <taxon>Hyphomicrobiales</taxon>
        <taxon>Notoacmeibacteraceae</taxon>
        <taxon>Notoacmeibacter</taxon>
    </lineage>
</organism>
<keyword evidence="7 9" id="KW-0472">Membrane</keyword>
<dbReference type="Pfam" id="PF03799">
    <property type="entry name" value="FtsQ_DivIB_C"/>
    <property type="match status" value="1"/>
</dbReference>
<evidence type="ECO:0000313" key="12">
    <source>
        <dbReference type="Proteomes" id="UP000215405"/>
    </source>
</evidence>
<evidence type="ECO:0000256" key="5">
    <source>
        <dbReference type="ARBA" id="ARBA00022692"/>
    </source>
</evidence>
<dbReference type="EMBL" id="NBYO01000002">
    <property type="protein sequence ID" value="OXT00398.1"/>
    <property type="molecule type" value="Genomic_DNA"/>
</dbReference>
<keyword evidence="8 9" id="KW-0131">Cell cycle</keyword>
<dbReference type="InterPro" id="IPR013685">
    <property type="entry name" value="POTRA_FtsQ_type"/>
</dbReference>
<name>A0A231UWS9_9HYPH</name>
<dbReference type="Gene3D" id="3.40.50.11690">
    <property type="entry name" value="Cell division protein FtsQ/DivIB"/>
    <property type="match status" value="1"/>
</dbReference>
<keyword evidence="2 9" id="KW-1003">Cell membrane</keyword>
<keyword evidence="5 9" id="KW-0812">Transmembrane</keyword>
<dbReference type="GO" id="GO:0005886">
    <property type="term" value="C:plasma membrane"/>
    <property type="evidence" value="ECO:0007669"/>
    <property type="project" value="UniProtKB-SubCell"/>
</dbReference>
<dbReference type="OrthoDB" id="9783091at2"/>
<comment type="function">
    <text evidence="9">Essential cell division protein.</text>
</comment>
<dbReference type="RefSeq" id="WP_094077225.1">
    <property type="nucleotide sequence ID" value="NZ_NBYO01000002.1"/>
</dbReference>
<dbReference type="Pfam" id="PF08478">
    <property type="entry name" value="POTRA_1"/>
    <property type="match status" value="1"/>
</dbReference>
<keyword evidence="6 9" id="KW-1133">Transmembrane helix</keyword>
<dbReference type="GO" id="GO:0090529">
    <property type="term" value="P:cell septum assembly"/>
    <property type="evidence" value="ECO:0007669"/>
    <property type="project" value="InterPro"/>
</dbReference>
<evidence type="ECO:0000256" key="7">
    <source>
        <dbReference type="ARBA" id="ARBA00023136"/>
    </source>
</evidence>
<protein>
    <recommendedName>
        <fullName evidence="9">Cell division protein FtsQ</fullName>
    </recommendedName>
</protein>
<dbReference type="InterPro" id="IPR026579">
    <property type="entry name" value="FtsQ"/>
</dbReference>
<comment type="caution">
    <text evidence="11">The sequence shown here is derived from an EMBL/GenBank/DDBJ whole genome shotgun (WGS) entry which is preliminary data.</text>
</comment>